<dbReference type="InterPro" id="IPR003385">
    <property type="entry name" value="Glyco_hydro_77"/>
</dbReference>
<dbReference type="NCBIfam" id="TIGR00217">
    <property type="entry name" value="malQ"/>
    <property type="match status" value="1"/>
</dbReference>
<evidence type="ECO:0000256" key="1">
    <source>
        <dbReference type="ARBA" id="ARBA00000439"/>
    </source>
</evidence>
<proteinExistence type="inferred from homology"/>
<evidence type="ECO:0000256" key="2">
    <source>
        <dbReference type="ARBA" id="ARBA00005684"/>
    </source>
</evidence>
<dbReference type="PANTHER" id="PTHR32438">
    <property type="entry name" value="4-ALPHA-GLUCANOTRANSFERASE DPE1, CHLOROPLASTIC/AMYLOPLASTIC"/>
    <property type="match status" value="1"/>
</dbReference>
<dbReference type="PATRIC" id="fig|999894.6.peg.1738"/>
<evidence type="ECO:0000256" key="7">
    <source>
        <dbReference type="ARBA" id="ARBA00023277"/>
    </source>
</evidence>
<dbReference type="AlphaFoldDB" id="A0A179D299"/>
<evidence type="ECO:0000313" key="11">
    <source>
        <dbReference type="EMBL" id="OAQ20113.1"/>
    </source>
</evidence>
<dbReference type="EMBL" id="LWLG01000015">
    <property type="protein sequence ID" value="OAQ20113.1"/>
    <property type="molecule type" value="Genomic_DNA"/>
</dbReference>
<reference evidence="11 12" key="1">
    <citation type="submission" date="2016-04" db="EMBL/GenBank/DDBJ databases">
        <title>Genome analysis of Thermosulfurimonas dismutans, the first thermophilic sulfur-disproportionating bacterium of the phylum Thermodesulfobacteria.</title>
        <authorList>
            <person name="Mardanov A.V."/>
            <person name="Beletsky A.V."/>
            <person name="Kadnikov V.V."/>
            <person name="Slobodkin A.I."/>
            <person name="Ravin N.V."/>
        </authorList>
    </citation>
    <scope>NUCLEOTIDE SEQUENCE [LARGE SCALE GENOMIC DNA]</scope>
    <source>
        <strain evidence="11 12">S95</strain>
    </source>
</reference>
<evidence type="ECO:0000256" key="8">
    <source>
        <dbReference type="ARBA" id="ARBA00031423"/>
    </source>
</evidence>
<sequence length="492" mass="57230">MKIRRAGILLPISALPSPYGVGDFGPEAFRFVDFLKAAGQSLWQILPLNPTRPRYGNSPYLSFSLFAGNPLLISPEKLYEEGLLPKEDLAPPNFPEDRVNYPRVMAYKRVLLRKAWERFKPDHEFEAFYERERDWLEDYALYTVLEEESGRPWPEWEESVRHRDPEILAGLKKAYRERIEEVKFEQYLFFKQWFVLKSYANERGIFIVGDLPFYPGYESVEVWSNPKVFKLDENLRPAVVAGVPPDYFSRTGQLWGNPVYNWEVLEAQGFSWWLKRLAHNLKLFDILRLDHFRGFVAYWEVPAGEKTAVNGHWVEAPAQKFFEAVFRRLLNPSLLAEDLGYITSDVREIRKLFGIPGMKVLVFAFFEEDSPYLPHNHEKEAFVYTGTHDTNTVKGWFERELNPEARRRLDTYVGKSLTAEIVSKEMVRLAYASPAKAAIIPIQDLLGLGEEARINTPSRREGNWEWRLRAEALSPELSSELYELACVFGRSP</sequence>
<evidence type="ECO:0000313" key="12">
    <source>
        <dbReference type="Proteomes" id="UP000078390"/>
    </source>
</evidence>
<keyword evidence="6 10" id="KW-0808">Transferase</keyword>
<dbReference type="GO" id="GO:0004134">
    <property type="term" value="F:4-alpha-glucanotransferase activity"/>
    <property type="evidence" value="ECO:0007669"/>
    <property type="project" value="UniProtKB-EC"/>
</dbReference>
<protein>
    <recommendedName>
        <fullName evidence="4 10">4-alpha-glucanotransferase</fullName>
        <ecNumber evidence="3 10">2.4.1.25</ecNumber>
    </recommendedName>
    <alternativeName>
        <fullName evidence="8 10">Amylomaltase</fullName>
    </alternativeName>
    <alternativeName>
        <fullName evidence="9 10">Disproportionating enzyme</fullName>
    </alternativeName>
</protein>
<keyword evidence="7 10" id="KW-0119">Carbohydrate metabolism</keyword>
<evidence type="ECO:0000256" key="3">
    <source>
        <dbReference type="ARBA" id="ARBA00012560"/>
    </source>
</evidence>
<evidence type="ECO:0000256" key="10">
    <source>
        <dbReference type="RuleBase" id="RU361207"/>
    </source>
</evidence>
<name>A0A179D299_9BACT</name>
<evidence type="ECO:0000256" key="6">
    <source>
        <dbReference type="ARBA" id="ARBA00022679"/>
    </source>
</evidence>
<dbReference type="Gene3D" id="3.20.20.80">
    <property type="entry name" value="Glycosidases"/>
    <property type="match status" value="1"/>
</dbReference>
<accession>A0A179D299</accession>
<organism evidence="11 12">
    <name type="scientific">Thermosulfurimonas dismutans</name>
    <dbReference type="NCBI Taxonomy" id="999894"/>
    <lineage>
        <taxon>Bacteria</taxon>
        <taxon>Pseudomonadati</taxon>
        <taxon>Thermodesulfobacteriota</taxon>
        <taxon>Thermodesulfobacteria</taxon>
        <taxon>Thermodesulfobacteriales</taxon>
        <taxon>Thermodesulfobacteriaceae</taxon>
        <taxon>Thermosulfurimonas</taxon>
    </lineage>
</organism>
<dbReference type="GO" id="GO:0005975">
    <property type="term" value="P:carbohydrate metabolic process"/>
    <property type="evidence" value="ECO:0007669"/>
    <property type="project" value="InterPro"/>
</dbReference>
<dbReference type="NCBIfam" id="NF011080">
    <property type="entry name" value="PRK14508.1-3"/>
    <property type="match status" value="1"/>
</dbReference>
<keyword evidence="5 10" id="KW-0328">Glycosyltransferase</keyword>
<evidence type="ECO:0000256" key="4">
    <source>
        <dbReference type="ARBA" id="ARBA00020295"/>
    </source>
</evidence>
<evidence type="ECO:0000256" key="5">
    <source>
        <dbReference type="ARBA" id="ARBA00022676"/>
    </source>
</evidence>
<dbReference type="PANTHER" id="PTHR32438:SF5">
    <property type="entry name" value="4-ALPHA-GLUCANOTRANSFERASE DPE1, CHLOROPLASTIC_AMYLOPLASTIC"/>
    <property type="match status" value="1"/>
</dbReference>
<dbReference type="EC" id="2.4.1.25" evidence="3 10"/>
<comment type="catalytic activity">
    <reaction evidence="1 10">
        <text>Transfers a segment of a (1-&gt;4)-alpha-D-glucan to a new position in an acceptor, which may be glucose or a (1-&gt;4)-alpha-D-glucan.</text>
        <dbReference type="EC" id="2.4.1.25"/>
    </reaction>
</comment>
<dbReference type="Pfam" id="PF02446">
    <property type="entry name" value="Glyco_hydro_77"/>
    <property type="match status" value="1"/>
</dbReference>
<keyword evidence="12" id="KW-1185">Reference proteome</keyword>
<dbReference type="Proteomes" id="UP000078390">
    <property type="component" value="Unassembled WGS sequence"/>
</dbReference>
<dbReference type="SUPFAM" id="SSF51445">
    <property type="entry name" value="(Trans)glycosidases"/>
    <property type="match status" value="1"/>
</dbReference>
<dbReference type="InterPro" id="IPR017853">
    <property type="entry name" value="GH"/>
</dbReference>
<comment type="similarity">
    <text evidence="2 10">Belongs to the disproportionating enzyme family.</text>
</comment>
<gene>
    <name evidence="11" type="ORF">TDIS_1739</name>
</gene>
<dbReference type="STRING" id="999894.TDIS_1739"/>
<dbReference type="RefSeq" id="WP_208595691.1">
    <property type="nucleotide sequence ID" value="NZ_LWLG01000015.1"/>
</dbReference>
<evidence type="ECO:0000256" key="9">
    <source>
        <dbReference type="ARBA" id="ARBA00031501"/>
    </source>
</evidence>
<comment type="caution">
    <text evidence="11">The sequence shown here is derived from an EMBL/GenBank/DDBJ whole genome shotgun (WGS) entry which is preliminary data.</text>
</comment>